<protein>
    <submittedName>
        <fullName evidence="3">Plasmid stabilisation system protein</fullName>
    </submittedName>
</protein>
<dbReference type="KEGG" id="cant:NCTC13489_00586"/>
<dbReference type="EMBL" id="JPEP01000001">
    <property type="protein sequence ID" value="KEY19687.1"/>
    <property type="molecule type" value="Genomic_DNA"/>
</dbReference>
<name>A0A448NNP8_9FLAO</name>
<dbReference type="Proteomes" id="UP000028349">
    <property type="component" value="Unassembled WGS sequence"/>
</dbReference>
<keyword evidence="4" id="KW-1185">Reference proteome</keyword>
<evidence type="ECO:0000256" key="1">
    <source>
        <dbReference type="ARBA" id="ARBA00022649"/>
    </source>
</evidence>
<dbReference type="InterPro" id="IPR035093">
    <property type="entry name" value="RelE/ParE_toxin_dom_sf"/>
</dbReference>
<gene>
    <name evidence="2" type="ORF">HY04_00160</name>
    <name evidence="3" type="ORF">NCTC13489_00586</name>
</gene>
<dbReference type="Proteomes" id="UP000270036">
    <property type="component" value="Chromosome"/>
</dbReference>
<dbReference type="OrthoDB" id="1098070at2"/>
<evidence type="ECO:0000313" key="5">
    <source>
        <dbReference type="Proteomes" id="UP000270036"/>
    </source>
</evidence>
<evidence type="ECO:0000313" key="2">
    <source>
        <dbReference type="EMBL" id="KEY19687.1"/>
    </source>
</evidence>
<accession>A0A448NNP8</accession>
<proteinExistence type="predicted"/>
<keyword evidence="1" id="KW-1277">Toxin-antitoxin system</keyword>
<dbReference type="STRING" id="266748.HY04_00160"/>
<dbReference type="RefSeq" id="WP_034715994.1">
    <property type="nucleotide sequence ID" value="NZ_FOIX01000002.1"/>
</dbReference>
<dbReference type="Gene3D" id="3.30.2310.20">
    <property type="entry name" value="RelE-like"/>
    <property type="match status" value="1"/>
</dbReference>
<organism evidence="3 5">
    <name type="scientific">Kaistella antarctica</name>
    <dbReference type="NCBI Taxonomy" id="266748"/>
    <lineage>
        <taxon>Bacteria</taxon>
        <taxon>Pseudomonadati</taxon>
        <taxon>Bacteroidota</taxon>
        <taxon>Flavobacteriia</taxon>
        <taxon>Flavobacteriales</taxon>
        <taxon>Weeksellaceae</taxon>
        <taxon>Chryseobacterium group</taxon>
        <taxon>Kaistella</taxon>
    </lineage>
</organism>
<dbReference type="EMBL" id="LR134441">
    <property type="protein sequence ID" value="VEH96749.1"/>
    <property type="molecule type" value="Genomic_DNA"/>
</dbReference>
<dbReference type="Pfam" id="PF05016">
    <property type="entry name" value="ParE_toxin"/>
    <property type="match status" value="1"/>
</dbReference>
<evidence type="ECO:0000313" key="4">
    <source>
        <dbReference type="Proteomes" id="UP000028349"/>
    </source>
</evidence>
<dbReference type="InterPro" id="IPR007712">
    <property type="entry name" value="RelE/ParE_toxin"/>
</dbReference>
<reference evidence="2 4" key="1">
    <citation type="submission" date="2014-07" db="EMBL/GenBank/DDBJ databases">
        <authorList>
            <person name="Pisani N.G."/>
            <person name="Newman J.D."/>
        </authorList>
    </citation>
    <scope>NUCLEOTIDE SEQUENCE [LARGE SCALE GENOMIC DNA]</scope>
    <source>
        <strain evidence="2 4">LMG 24720</strain>
    </source>
</reference>
<evidence type="ECO:0000313" key="3">
    <source>
        <dbReference type="EMBL" id="VEH96749.1"/>
    </source>
</evidence>
<sequence>MDAVIVVWTNLAINQRNKLFAYWNKRNKSILYSKRLNLLIYEKINLIQLNPFAGEEIENYNARIIHFEKYGLVYKIDQQNIFILSFWDSRQNPKKLLEILKK</sequence>
<dbReference type="AlphaFoldDB" id="A0A448NNP8"/>
<reference evidence="3 5" key="2">
    <citation type="submission" date="2018-12" db="EMBL/GenBank/DDBJ databases">
        <authorList>
            <consortium name="Pathogen Informatics"/>
        </authorList>
    </citation>
    <scope>NUCLEOTIDE SEQUENCE [LARGE SCALE GENOMIC DNA]</scope>
    <source>
        <strain evidence="3 5">NCTC13489</strain>
    </source>
</reference>